<dbReference type="SUPFAM" id="SSF55729">
    <property type="entry name" value="Acyl-CoA N-acyltransferases (Nat)"/>
    <property type="match status" value="2"/>
</dbReference>
<name>A0A3B0ZX57_9ZZZZ</name>
<evidence type="ECO:0000313" key="2">
    <source>
        <dbReference type="EMBL" id="VAW90509.1"/>
    </source>
</evidence>
<dbReference type="EMBL" id="UOFQ01000201">
    <property type="protein sequence ID" value="VAW90509.1"/>
    <property type="molecule type" value="Genomic_DNA"/>
</dbReference>
<dbReference type="NCBIfam" id="TIGR03019">
    <property type="entry name" value="pepcterm_femAB"/>
    <property type="match status" value="1"/>
</dbReference>
<dbReference type="InterPro" id="IPR038740">
    <property type="entry name" value="BioF2-like_GNAT_dom"/>
</dbReference>
<reference evidence="2" key="1">
    <citation type="submission" date="2018-06" db="EMBL/GenBank/DDBJ databases">
        <authorList>
            <person name="Zhirakovskaya E."/>
        </authorList>
    </citation>
    <scope>NUCLEOTIDE SEQUENCE</scope>
</reference>
<protein>
    <recommendedName>
        <fullName evidence="1">BioF2-like acetyltransferase domain-containing protein</fullName>
    </recommendedName>
</protein>
<dbReference type="InterPro" id="IPR017469">
    <property type="entry name" value="PEP-CTERM_FemAB-rel"/>
</dbReference>
<organism evidence="2">
    <name type="scientific">hydrothermal vent metagenome</name>
    <dbReference type="NCBI Taxonomy" id="652676"/>
    <lineage>
        <taxon>unclassified sequences</taxon>
        <taxon>metagenomes</taxon>
        <taxon>ecological metagenomes</taxon>
    </lineage>
</organism>
<dbReference type="InterPro" id="IPR016181">
    <property type="entry name" value="Acyl_CoA_acyltransferase"/>
</dbReference>
<dbReference type="PANTHER" id="PTHR36174">
    <property type="entry name" value="LIPID II:GLYCINE GLYCYLTRANSFERASE"/>
    <property type="match status" value="1"/>
</dbReference>
<feature type="non-terminal residue" evidence="2">
    <location>
        <position position="302"/>
    </location>
</feature>
<dbReference type="InterPro" id="IPR050644">
    <property type="entry name" value="PG_Glycine_Bridge_Synth"/>
</dbReference>
<evidence type="ECO:0000259" key="1">
    <source>
        <dbReference type="Pfam" id="PF13480"/>
    </source>
</evidence>
<proteinExistence type="predicted"/>
<sequence>MEVSTIEEIGESRWNAYVDRCEQASVYHLSGWKDVLSRAFNCKCHYLAAISAAGDVAGILPLVHFKNRMFGNFLVSMPYFNHGGLLSNDAEAEEALLRHVIHLAQELAVSHIELREFHGRSGDWQYKDEKVLMLLDLPSDPDILWKSIGSKRRSQVKRPEREGASVSTGGLELLDDFYSVFSRNMRDLGTPVYTRVLFEEILKSFPSDAFVVVIYLNDIPVAAAFLVGHKKIIEIPWASSLREYNRLGTNMKLYWEVLKFSISRGYEIFDFGRSTVDGPTYKFKKQWGSQPKQCFWNYWLAE</sequence>
<accession>A0A3B0ZX57</accession>
<dbReference type="Pfam" id="PF13480">
    <property type="entry name" value="Acetyltransf_6"/>
    <property type="match status" value="1"/>
</dbReference>
<feature type="domain" description="BioF2-like acetyltransferase" evidence="1">
    <location>
        <begin position="150"/>
        <end position="275"/>
    </location>
</feature>
<dbReference type="PANTHER" id="PTHR36174:SF1">
    <property type="entry name" value="LIPID II:GLYCINE GLYCYLTRANSFERASE"/>
    <property type="match status" value="1"/>
</dbReference>
<gene>
    <name evidence="2" type="ORF">MNBD_GAMMA17-1997</name>
</gene>
<dbReference type="AlphaFoldDB" id="A0A3B0ZX57"/>
<dbReference type="Gene3D" id="3.40.630.30">
    <property type="match status" value="2"/>
</dbReference>